<sequence>MPIRPVRIGLISDTHGLLRPQALDFLRGSDHILHAGDVVGAAILDQLAGLAPLTAVRGNNDHGDWAHALPESVTVTLGGVVIHMLHDLKELAIDPAVEGVRVVVTGHSHKPACEERGGVLYVNPGSAGRRRFTLPVSIGEVLIGDGQVAARLITLDVT</sequence>
<organism evidence="4 5">
    <name type="scientific">Massilia timonae CCUG 45783</name>
    <dbReference type="NCBI Taxonomy" id="883126"/>
    <lineage>
        <taxon>Bacteria</taxon>
        <taxon>Pseudomonadati</taxon>
        <taxon>Pseudomonadota</taxon>
        <taxon>Betaproteobacteria</taxon>
        <taxon>Burkholderiales</taxon>
        <taxon>Oxalobacteraceae</taxon>
        <taxon>Telluria group</taxon>
        <taxon>Massilia</taxon>
    </lineage>
</organism>
<dbReference type="InterPro" id="IPR029052">
    <property type="entry name" value="Metallo-depent_PP-like"/>
</dbReference>
<dbReference type="InterPro" id="IPR000979">
    <property type="entry name" value="Phosphodiesterase_MJ0936/Vps29"/>
</dbReference>
<dbReference type="PATRIC" id="fig|883126.3.peg.2811"/>
<comment type="similarity">
    <text evidence="1 2">Belongs to the metallophosphoesterase superfamily. YfcE family.</text>
</comment>
<name>K9DX76_9BURK</name>
<dbReference type="eggNOG" id="COG0622">
    <property type="taxonomic scope" value="Bacteria"/>
</dbReference>
<feature type="domain" description="Calcineurin-like phosphoesterase" evidence="3">
    <location>
        <begin position="7"/>
        <end position="136"/>
    </location>
</feature>
<dbReference type="GO" id="GO:0016787">
    <property type="term" value="F:hydrolase activity"/>
    <property type="evidence" value="ECO:0007669"/>
    <property type="project" value="UniProtKB-UniRule"/>
</dbReference>
<dbReference type="Gene3D" id="3.60.21.10">
    <property type="match status" value="1"/>
</dbReference>
<reference evidence="4 5" key="1">
    <citation type="submission" date="2012-09" db="EMBL/GenBank/DDBJ databases">
        <title>The Genome Sequence of Massilia timonae CCUG 45783.</title>
        <authorList>
            <consortium name="The Broad Institute Genome Sequencing Platform"/>
            <person name="Earl A."/>
            <person name="Ward D."/>
            <person name="Feldgarden M."/>
            <person name="Gevers D."/>
            <person name="Huys G."/>
            <person name="Walker B."/>
            <person name="Young S.K."/>
            <person name="Zeng Q."/>
            <person name="Gargeya S."/>
            <person name="Fitzgerald M."/>
            <person name="Haas B."/>
            <person name="Abouelleil A."/>
            <person name="Alvarado L."/>
            <person name="Arachchi H.M."/>
            <person name="Berlin A.M."/>
            <person name="Chapman S.B."/>
            <person name="Goldberg J."/>
            <person name="Griggs A."/>
            <person name="Gujja S."/>
            <person name="Hansen M."/>
            <person name="Howarth C."/>
            <person name="Imamovic A."/>
            <person name="Larimer J."/>
            <person name="McCowen C."/>
            <person name="Montmayeur A."/>
            <person name="Murphy C."/>
            <person name="Neiman D."/>
            <person name="Pearson M."/>
            <person name="Priest M."/>
            <person name="Roberts A."/>
            <person name="Saif S."/>
            <person name="Shea T."/>
            <person name="Sisk P."/>
            <person name="Sykes S."/>
            <person name="Wortman J."/>
            <person name="Nusbaum C."/>
            <person name="Birren B."/>
        </authorList>
    </citation>
    <scope>NUCLEOTIDE SEQUENCE [LARGE SCALE GENOMIC DNA]</scope>
    <source>
        <strain evidence="4 5">CCUG 45783</strain>
    </source>
</reference>
<dbReference type="AlphaFoldDB" id="K9DX76"/>
<keyword evidence="2" id="KW-0479">Metal-binding</keyword>
<evidence type="ECO:0000313" key="5">
    <source>
        <dbReference type="Proteomes" id="UP000009874"/>
    </source>
</evidence>
<evidence type="ECO:0000259" key="3">
    <source>
        <dbReference type="Pfam" id="PF12850"/>
    </source>
</evidence>
<gene>
    <name evidence="4" type="ORF">HMPREF9710_02789</name>
</gene>
<evidence type="ECO:0000256" key="1">
    <source>
        <dbReference type="ARBA" id="ARBA00008950"/>
    </source>
</evidence>
<accession>K9DX76</accession>
<dbReference type="InterPro" id="IPR024654">
    <property type="entry name" value="Calcineurin-like_PHP_lpxH"/>
</dbReference>
<evidence type="ECO:0000313" key="4">
    <source>
        <dbReference type="EMBL" id="EKU81835.1"/>
    </source>
</evidence>
<dbReference type="Proteomes" id="UP000009874">
    <property type="component" value="Unassembled WGS sequence"/>
</dbReference>
<dbReference type="EMBL" id="AGZI01000035">
    <property type="protein sequence ID" value="EKU81835.1"/>
    <property type="molecule type" value="Genomic_DNA"/>
</dbReference>
<keyword evidence="5" id="KW-1185">Reference proteome</keyword>
<dbReference type="GO" id="GO:0046872">
    <property type="term" value="F:metal ion binding"/>
    <property type="evidence" value="ECO:0007669"/>
    <property type="project" value="UniProtKB-KW"/>
</dbReference>
<dbReference type="RefSeq" id="WP_005667334.1">
    <property type="nucleotide sequence ID" value="NZ_JH992923.1"/>
</dbReference>
<dbReference type="HOGENOM" id="CLU_063749_3_1_4"/>
<protein>
    <recommendedName>
        <fullName evidence="2">Phosphoesterase</fullName>
        <ecNumber evidence="2">3.1.4.-</ecNumber>
    </recommendedName>
</protein>
<dbReference type="SUPFAM" id="SSF56300">
    <property type="entry name" value="Metallo-dependent phosphatases"/>
    <property type="match status" value="1"/>
</dbReference>
<evidence type="ECO:0000256" key="2">
    <source>
        <dbReference type="RuleBase" id="RU362039"/>
    </source>
</evidence>
<dbReference type="Pfam" id="PF12850">
    <property type="entry name" value="Metallophos_2"/>
    <property type="match status" value="1"/>
</dbReference>
<dbReference type="EC" id="3.1.4.-" evidence="2"/>
<dbReference type="NCBIfam" id="TIGR00040">
    <property type="entry name" value="yfcE"/>
    <property type="match status" value="1"/>
</dbReference>
<comment type="caution">
    <text evidence="4">The sequence shown here is derived from an EMBL/GenBank/DDBJ whole genome shotgun (WGS) entry which is preliminary data.</text>
</comment>
<comment type="cofactor">
    <cofactor evidence="2">
        <name>a divalent metal cation</name>
        <dbReference type="ChEBI" id="CHEBI:60240"/>
    </cofactor>
</comment>
<proteinExistence type="inferred from homology"/>
<dbReference type="STRING" id="47229.LO55_3478"/>
<dbReference type="PANTHER" id="PTHR11124">
    <property type="entry name" value="VACUOLAR SORTING PROTEIN VPS29"/>
    <property type="match status" value="1"/>
</dbReference>